<keyword evidence="1" id="KW-0285">Flavoprotein</keyword>
<evidence type="ECO:0000256" key="6">
    <source>
        <dbReference type="ARBA" id="ARBA00023004"/>
    </source>
</evidence>
<keyword evidence="3" id="KW-0479">Metal-binding</keyword>
<dbReference type="Gene3D" id="3.30.43.10">
    <property type="entry name" value="Uridine Diphospho-n-acetylenolpyruvylglucosamine Reductase, domain 2"/>
    <property type="match status" value="1"/>
</dbReference>
<evidence type="ECO:0000256" key="7">
    <source>
        <dbReference type="ARBA" id="ARBA00023014"/>
    </source>
</evidence>
<dbReference type="GO" id="GO:0050660">
    <property type="term" value="F:flavin adenine dinucleotide binding"/>
    <property type="evidence" value="ECO:0007669"/>
    <property type="project" value="InterPro"/>
</dbReference>
<dbReference type="InterPro" id="IPR012675">
    <property type="entry name" value="Beta-grasp_dom_sf"/>
</dbReference>
<evidence type="ECO:0000256" key="4">
    <source>
        <dbReference type="ARBA" id="ARBA00022827"/>
    </source>
</evidence>
<dbReference type="PROSITE" id="PS00197">
    <property type="entry name" value="2FE2S_FER_1"/>
    <property type="match status" value="1"/>
</dbReference>
<dbReference type="PANTHER" id="PTHR45444">
    <property type="entry name" value="XANTHINE DEHYDROGENASE"/>
    <property type="match status" value="1"/>
</dbReference>
<dbReference type="Gene3D" id="3.10.20.30">
    <property type="match status" value="1"/>
</dbReference>
<sequence length="335" mass="37016">MPPHSTSLPTNDARHELLLYVNGKRIQIAEKNVRPEQTLLQFLRHDLGLTGTKLGCGEGGCGACTVMISKFNVTLECVANTSTMEEAISGLYEVQKALAEYHASQCGYCTPGFVMALYSMVKQQETGVELTMEDIKHGMDGNLCRCTGYRPILDVAKSFGNDAGGAHCKGSCPGCSKAAEVDMEYLHGDKSKEMTSCSSRKIREMVKNRKRRTHDANVMISQSNKSVLSFPKELVEKTKTPQVLQIDGKHVQWFAPVTMTHLIELKSQHFDAKISVGNSEMGIETKFKGFKYAHLIHVSRVPELVATTDVTPKIKSTRQLLLERSHLKASNLALP</sequence>
<dbReference type="Pfam" id="PF00111">
    <property type="entry name" value="Fer2"/>
    <property type="match status" value="1"/>
</dbReference>
<dbReference type="InterPro" id="IPR016167">
    <property type="entry name" value="FAD-bd_PCMH_sub1"/>
</dbReference>
<evidence type="ECO:0000256" key="2">
    <source>
        <dbReference type="ARBA" id="ARBA00022714"/>
    </source>
</evidence>
<gene>
    <name evidence="9" type="ORF">PBS003_LOCUS7557</name>
</gene>
<evidence type="ECO:0000256" key="3">
    <source>
        <dbReference type="ARBA" id="ARBA00022723"/>
    </source>
</evidence>
<keyword evidence="2" id="KW-0001">2Fe-2S</keyword>
<keyword evidence="5" id="KW-0560">Oxidoreductase</keyword>
<dbReference type="PROSITE" id="PS51085">
    <property type="entry name" value="2FE2S_FER_2"/>
    <property type="match status" value="1"/>
</dbReference>
<name>A0AAU9LB67_9STRA</name>
<dbReference type="Gene3D" id="1.10.150.120">
    <property type="entry name" value="[2Fe-2S]-binding domain"/>
    <property type="match status" value="1"/>
</dbReference>
<protein>
    <recommendedName>
        <fullName evidence="8">2Fe-2S ferredoxin-type domain-containing protein</fullName>
    </recommendedName>
</protein>
<comment type="caution">
    <text evidence="9">The sequence shown here is derived from an EMBL/GenBank/DDBJ whole genome shotgun (WGS) entry which is preliminary data.</text>
</comment>
<dbReference type="PANTHER" id="PTHR45444:SF3">
    <property type="entry name" value="XANTHINE DEHYDROGENASE"/>
    <property type="match status" value="1"/>
</dbReference>
<dbReference type="FunFam" id="3.30.43.10:FF:000001">
    <property type="entry name" value="Xanthine dehydrogenase/oxidase"/>
    <property type="match status" value="1"/>
</dbReference>
<proteinExistence type="predicted"/>
<dbReference type="EMBL" id="CAKKTJ010000326">
    <property type="protein sequence ID" value="CAH0480946.1"/>
    <property type="molecule type" value="Genomic_DNA"/>
</dbReference>
<dbReference type="InterPro" id="IPR036884">
    <property type="entry name" value="2Fe-2S-bd_dom_sf"/>
</dbReference>
<dbReference type="InterPro" id="IPR036318">
    <property type="entry name" value="FAD-bd_PCMH-like_sf"/>
</dbReference>
<dbReference type="GO" id="GO:0016491">
    <property type="term" value="F:oxidoreductase activity"/>
    <property type="evidence" value="ECO:0007669"/>
    <property type="project" value="UniProtKB-KW"/>
</dbReference>
<keyword evidence="6" id="KW-0408">Iron</keyword>
<dbReference type="InterPro" id="IPR002888">
    <property type="entry name" value="2Fe-2S-bd"/>
</dbReference>
<dbReference type="InterPro" id="IPR036010">
    <property type="entry name" value="2Fe-2S_ferredoxin-like_sf"/>
</dbReference>
<dbReference type="InterPro" id="IPR006058">
    <property type="entry name" value="2Fe2S_fd_BS"/>
</dbReference>
<dbReference type="GO" id="GO:0051537">
    <property type="term" value="F:2 iron, 2 sulfur cluster binding"/>
    <property type="evidence" value="ECO:0007669"/>
    <property type="project" value="UniProtKB-KW"/>
</dbReference>
<keyword evidence="4" id="KW-0274">FAD</keyword>
<evidence type="ECO:0000259" key="8">
    <source>
        <dbReference type="PROSITE" id="PS51085"/>
    </source>
</evidence>
<dbReference type="InterPro" id="IPR002346">
    <property type="entry name" value="Mopterin_DH_FAD-bd"/>
</dbReference>
<dbReference type="InterPro" id="IPR001041">
    <property type="entry name" value="2Fe-2S_ferredoxin-type"/>
</dbReference>
<dbReference type="Proteomes" id="UP001160483">
    <property type="component" value="Unassembled WGS sequence"/>
</dbReference>
<dbReference type="SUPFAM" id="SSF56176">
    <property type="entry name" value="FAD-binding/transporter-associated domain-like"/>
    <property type="match status" value="1"/>
</dbReference>
<dbReference type="Pfam" id="PF01799">
    <property type="entry name" value="Fer2_2"/>
    <property type="match status" value="1"/>
</dbReference>
<dbReference type="InterPro" id="IPR016208">
    <property type="entry name" value="Ald_Oxase/xanthine_DH-like"/>
</dbReference>
<reference evidence="9" key="1">
    <citation type="submission" date="2021-11" db="EMBL/GenBank/DDBJ databases">
        <authorList>
            <person name="Islam A."/>
            <person name="Islam S."/>
            <person name="Flora M.S."/>
            <person name="Rahman M."/>
            <person name="Ziaur R.M."/>
            <person name="Epstein J.H."/>
            <person name="Hassan M."/>
            <person name="Klassen M."/>
            <person name="Woodard K."/>
            <person name="Webb A."/>
            <person name="Webby R.J."/>
            <person name="El Zowalaty M.E."/>
        </authorList>
    </citation>
    <scope>NUCLEOTIDE SEQUENCE</scope>
    <source>
        <strain evidence="9">Pbs3</strain>
    </source>
</reference>
<organism evidence="9 10">
    <name type="scientific">Peronospora belbahrii</name>
    <dbReference type="NCBI Taxonomy" id="622444"/>
    <lineage>
        <taxon>Eukaryota</taxon>
        <taxon>Sar</taxon>
        <taxon>Stramenopiles</taxon>
        <taxon>Oomycota</taxon>
        <taxon>Peronosporomycetes</taxon>
        <taxon>Peronosporales</taxon>
        <taxon>Peronosporaceae</taxon>
        <taxon>Peronospora</taxon>
    </lineage>
</organism>
<dbReference type="AlphaFoldDB" id="A0AAU9LB67"/>
<dbReference type="Pfam" id="PF00941">
    <property type="entry name" value="FAD_binding_5"/>
    <property type="match status" value="1"/>
</dbReference>
<feature type="domain" description="2Fe-2S ferredoxin-type" evidence="8">
    <location>
        <begin position="15"/>
        <end position="94"/>
    </location>
</feature>
<dbReference type="SUPFAM" id="SSF47741">
    <property type="entry name" value="CO dehydrogenase ISP C-domain like"/>
    <property type="match status" value="1"/>
</dbReference>
<dbReference type="GO" id="GO:0005506">
    <property type="term" value="F:iron ion binding"/>
    <property type="evidence" value="ECO:0007669"/>
    <property type="project" value="InterPro"/>
</dbReference>
<evidence type="ECO:0000313" key="10">
    <source>
        <dbReference type="Proteomes" id="UP001160483"/>
    </source>
</evidence>
<evidence type="ECO:0000256" key="1">
    <source>
        <dbReference type="ARBA" id="ARBA00022630"/>
    </source>
</evidence>
<evidence type="ECO:0000313" key="9">
    <source>
        <dbReference type="EMBL" id="CAH0480946.1"/>
    </source>
</evidence>
<keyword evidence="7" id="KW-0411">Iron-sulfur</keyword>
<accession>A0AAU9LB67</accession>
<dbReference type="SUPFAM" id="SSF54292">
    <property type="entry name" value="2Fe-2S ferredoxin-like"/>
    <property type="match status" value="1"/>
</dbReference>
<evidence type="ECO:0000256" key="5">
    <source>
        <dbReference type="ARBA" id="ARBA00023002"/>
    </source>
</evidence>